<dbReference type="Pfam" id="PF01590">
    <property type="entry name" value="GAF"/>
    <property type="match status" value="1"/>
</dbReference>
<comment type="caution">
    <text evidence="3">The sequence shown here is derived from an EMBL/GenBank/DDBJ whole genome shotgun (WGS) entry which is preliminary data.</text>
</comment>
<feature type="domain" description="GAF" evidence="2">
    <location>
        <begin position="539"/>
        <end position="688"/>
    </location>
</feature>
<protein>
    <recommendedName>
        <fullName evidence="2">GAF domain-containing protein</fullName>
    </recommendedName>
</protein>
<sequence>MHDKLTFPPLSELTQRLTTGVTERGNLAEMLLHITREAQDVFLPDLCLLTAYHPITGDFHYARILYREDPSSSAQPQPQTPLPNQNPLHASLAQKLDETQMGLLCIPDLNTTPTYQSESLHREKVQALGAIALQKGAGRPHFGVLLLAFRQSRNFSSEEQEVLRQFALMASFILQETWLLQRYREITHIGQIINQEVTSVETLLQTLHPLIQNVLDTRHALMLAIHQAPTHTRDLYGIDEGNYIREDNRAPAGASRYVLQERTSVLIQHWQEEKQNHPFRIAHVQGTAPKQSFIYVPLLMGDIPIGIFSIQHPQPHAYTQEDVAILEILANHITLAINNIRLYDSLLQLNEIGRLLTSQIELQYPLQATLKKILSATGAETVLLYPTLASHTVYDTAPLQPLIEGVPLLSHLSNESFWSWQDSVTEKMASQQQTLFEPECASTRERLLHDIRPILTQEGIKSLAIMPLHVEQEAVGVLSLFFQQTQYFDTPQKLLIEGLAHFAAIAIRNAQTFNGLLQRRIHELEILQRIDKELNSSLSLEAILASLLRNACAFVPAEGAIILLQDSKKQTLETRAAYGPNAEYYLRFKTPISEVRGLTGWVLHYKQPVCVNNVHRDSPWNRFYVGVAPNTTSELAIPLLDGGQAIGVLNFESSREGAFRQEDQDFLQTLAGQAVLAITKAQAYEREKRLAGERQVLYDISKELTSQLDPQKVFELILEKALELMKEKSRTGCLMRYDRERQRLWMAAERGVLPDKKGSGHSVNEGIVGQVARTKQLLNVDPSQPGWKDIYLSYIRDTRSELAVPMVANGELKGYSISKVRRKRPLMRVMSVSCAAWQIWQ</sequence>
<evidence type="ECO:0000259" key="2">
    <source>
        <dbReference type="SMART" id="SM00065"/>
    </source>
</evidence>
<dbReference type="SUPFAM" id="SSF55781">
    <property type="entry name" value="GAF domain-like"/>
    <property type="match status" value="5"/>
</dbReference>
<name>A0A8J3I5B4_9CHLR</name>
<evidence type="ECO:0000313" key="4">
    <source>
        <dbReference type="Proteomes" id="UP000612362"/>
    </source>
</evidence>
<dbReference type="InterPro" id="IPR029016">
    <property type="entry name" value="GAF-like_dom_sf"/>
</dbReference>
<feature type="domain" description="GAF" evidence="2">
    <location>
        <begin position="361"/>
        <end position="517"/>
    </location>
</feature>
<organism evidence="3 4">
    <name type="scientific">Ktedonospora formicarum</name>
    <dbReference type="NCBI Taxonomy" id="2778364"/>
    <lineage>
        <taxon>Bacteria</taxon>
        <taxon>Bacillati</taxon>
        <taxon>Chloroflexota</taxon>
        <taxon>Ktedonobacteria</taxon>
        <taxon>Ktedonobacterales</taxon>
        <taxon>Ktedonobacteraceae</taxon>
        <taxon>Ktedonospora</taxon>
    </lineage>
</organism>
<feature type="domain" description="GAF" evidence="2">
    <location>
        <begin position="26"/>
        <end position="184"/>
    </location>
</feature>
<reference evidence="3" key="1">
    <citation type="submission" date="2020-10" db="EMBL/GenBank/DDBJ databases">
        <title>Taxonomic study of unclassified bacteria belonging to the class Ktedonobacteria.</title>
        <authorList>
            <person name="Yabe S."/>
            <person name="Wang C.M."/>
            <person name="Zheng Y."/>
            <person name="Sakai Y."/>
            <person name="Cavaletti L."/>
            <person name="Monciardini P."/>
            <person name="Donadio S."/>
        </authorList>
    </citation>
    <scope>NUCLEOTIDE SEQUENCE</scope>
    <source>
        <strain evidence="3">SOSP1-1</strain>
    </source>
</reference>
<dbReference type="PANTHER" id="PTHR43156">
    <property type="entry name" value="STAGE II SPORULATION PROTEIN E-RELATED"/>
    <property type="match status" value="1"/>
</dbReference>
<dbReference type="Pfam" id="PF13185">
    <property type="entry name" value="GAF_2"/>
    <property type="match status" value="3"/>
</dbReference>
<dbReference type="PANTHER" id="PTHR43156:SF2">
    <property type="entry name" value="STAGE II SPORULATION PROTEIN E"/>
    <property type="match status" value="1"/>
</dbReference>
<evidence type="ECO:0000313" key="3">
    <source>
        <dbReference type="EMBL" id="GHO45069.1"/>
    </source>
</evidence>
<dbReference type="Gene3D" id="3.30.450.40">
    <property type="match status" value="5"/>
</dbReference>
<dbReference type="InterPro" id="IPR052016">
    <property type="entry name" value="Bact_Sigma-Reg"/>
</dbReference>
<evidence type="ECO:0000256" key="1">
    <source>
        <dbReference type="ARBA" id="ARBA00022801"/>
    </source>
</evidence>
<dbReference type="RefSeq" id="WP_236031178.1">
    <property type="nucleotide sequence ID" value="NZ_BNJF01000001.1"/>
</dbReference>
<proteinExistence type="predicted"/>
<dbReference type="SMART" id="SM00065">
    <property type="entry name" value="GAF"/>
    <property type="match status" value="4"/>
</dbReference>
<keyword evidence="1" id="KW-0378">Hydrolase</keyword>
<gene>
    <name evidence="3" type="ORF">KSX_32320</name>
</gene>
<feature type="domain" description="GAF" evidence="2">
    <location>
        <begin position="199"/>
        <end position="347"/>
    </location>
</feature>
<accession>A0A8J3I5B4</accession>
<dbReference type="Proteomes" id="UP000612362">
    <property type="component" value="Unassembled WGS sequence"/>
</dbReference>
<dbReference type="GO" id="GO:0016791">
    <property type="term" value="F:phosphatase activity"/>
    <property type="evidence" value="ECO:0007669"/>
    <property type="project" value="TreeGrafter"/>
</dbReference>
<keyword evidence="4" id="KW-1185">Reference proteome</keyword>
<dbReference type="EMBL" id="BNJF01000001">
    <property type="protein sequence ID" value="GHO45069.1"/>
    <property type="molecule type" value="Genomic_DNA"/>
</dbReference>
<dbReference type="AlphaFoldDB" id="A0A8J3I5B4"/>
<dbReference type="InterPro" id="IPR003018">
    <property type="entry name" value="GAF"/>
</dbReference>